<gene>
    <name evidence="1" type="ORF">CSW64_04070</name>
</gene>
<reference evidence="1 2" key="1">
    <citation type="submission" date="2017-10" db="EMBL/GenBank/DDBJ databases">
        <title>Genome sequence of Caulobacter mirabilis FWC38.</title>
        <authorList>
            <person name="Fiebig A."/>
            <person name="Crosson S."/>
        </authorList>
    </citation>
    <scope>NUCLEOTIDE SEQUENCE [LARGE SCALE GENOMIC DNA]</scope>
    <source>
        <strain evidence="1 2">FWC 38</strain>
    </source>
</reference>
<dbReference type="OrthoDB" id="8376466at2"/>
<dbReference type="InterPro" id="IPR035948">
    <property type="entry name" value="YwqG-like_sf"/>
</dbReference>
<dbReference type="KEGG" id="cmb:CSW64_04070"/>
<dbReference type="Proteomes" id="UP000228945">
    <property type="component" value="Chromosome"/>
</dbReference>
<protein>
    <recommendedName>
        <fullName evidence="3">DUF1963 domain-containing protein</fullName>
    </recommendedName>
</protein>
<dbReference type="AlphaFoldDB" id="A0A2D2AUK2"/>
<dbReference type="EMBL" id="CP024201">
    <property type="protein sequence ID" value="ATQ41647.1"/>
    <property type="molecule type" value="Genomic_DNA"/>
</dbReference>
<dbReference type="RefSeq" id="WP_099620904.1">
    <property type="nucleotide sequence ID" value="NZ_CP024201.1"/>
</dbReference>
<dbReference type="Gene3D" id="2.30.320.10">
    <property type="entry name" value="YwqG-like"/>
    <property type="match status" value="1"/>
</dbReference>
<name>A0A2D2AUK2_9CAUL</name>
<evidence type="ECO:0000313" key="1">
    <source>
        <dbReference type="EMBL" id="ATQ41647.1"/>
    </source>
</evidence>
<evidence type="ECO:0000313" key="2">
    <source>
        <dbReference type="Proteomes" id="UP000228945"/>
    </source>
</evidence>
<evidence type="ECO:0008006" key="3">
    <source>
        <dbReference type="Google" id="ProtNLM"/>
    </source>
</evidence>
<accession>A0A2D2AUK2</accession>
<proteinExistence type="predicted"/>
<dbReference type="SUPFAM" id="SSF103032">
    <property type="entry name" value="Hypothetical protein YwqG"/>
    <property type="match status" value="1"/>
</dbReference>
<dbReference type="InterPro" id="IPR015315">
    <property type="entry name" value="DUF1963"/>
</dbReference>
<keyword evidence="2" id="KW-1185">Reference proteome</keyword>
<organism evidence="1 2">
    <name type="scientific">Caulobacter mirabilis</name>
    <dbReference type="NCBI Taxonomy" id="69666"/>
    <lineage>
        <taxon>Bacteria</taxon>
        <taxon>Pseudomonadati</taxon>
        <taxon>Pseudomonadota</taxon>
        <taxon>Alphaproteobacteria</taxon>
        <taxon>Caulobacterales</taxon>
        <taxon>Caulobacteraceae</taxon>
        <taxon>Caulobacter</taxon>
    </lineage>
</organism>
<dbReference type="Pfam" id="PF09234">
    <property type="entry name" value="DUF1963"/>
    <property type="match status" value="1"/>
</dbReference>
<sequence>MLDWLRRLFGGKAAAASSAGQTPSVSPILTLEELRALVRRVGYGEAEAEIVALAAPVFHIIAGPSAHGAPLGGTRLGGAPDLPAGSVWPRGRFGPAAFLGQFDLADVRARTGSDLALESGLLSLFVVEIDSAADPVELLAVLTPEGAALERLSPPAEEFGAYIGLLEPISIAAFQSGIGLSQGAIAGLELETRFPDGDVWTFLRALVERPVGAIGEWFGQGFGRAGDDQRQVAHARRIGRPSLKSYAFIESWAKWEELKTIQSRLANGSIYRPWSEAGDDDVRWLLDNRAAFDAGVDALRLLVRIDSNREMGLWINDADPIFVFVDAADLARGDLSKLHATVTQG</sequence>